<keyword evidence="7" id="KW-1185">Reference proteome</keyword>
<dbReference type="CDD" id="cd00118">
    <property type="entry name" value="LysM"/>
    <property type="match status" value="3"/>
</dbReference>
<evidence type="ECO:0000256" key="1">
    <source>
        <dbReference type="ARBA" id="ARBA00022669"/>
    </source>
</evidence>
<evidence type="ECO:0000256" key="2">
    <source>
        <dbReference type="ARBA" id="ARBA00023026"/>
    </source>
</evidence>
<keyword evidence="4" id="KW-0732">Signal</keyword>
<dbReference type="PROSITE" id="PS51782">
    <property type="entry name" value="LYSM"/>
    <property type="match status" value="3"/>
</dbReference>
<keyword evidence="1" id="KW-0147">Chitin-binding</keyword>
<proteinExistence type="predicted"/>
<gene>
    <name evidence="6" type="ORF">BJX63DRAFT_378708</name>
</gene>
<feature type="chain" id="PRO_5047483615" description="LysM domain-containing protein" evidence="4">
    <location>
        <begin position="19"/>
        <end position="258"/>
    </location>
</feature>
<feature type="region of interest" description="Disordered" evidence="3">
    <location>
        <begin position="180"/>
        <end position="200"/>
    </location>
</feature>
<dbReference type="Proteomes" id="UP001610334">
    <property type="component" value="Unassembled WGS sequence"/>
</dbReference>
<feature type="compositionally biased region" description="Low complexity" evidence="3">
    <location>
        <begin position="83"/>
        <end position="112"/>
    </location>
</feature>
<dbReference type="SMART" id="SM00257">
    <property type="entry name" value="LysM"/>
    <property type="match status" value="3"/>
</dbReference>
<feature type="signal peptide" evidence="4">
    <location>
        <begin position="1"/>
        <end position="18"/>
    </location>
</feature>
<dbReference type="PANTHER" id="PTHR34997">
    <property type="entry name" value="AM15"/>
    <property type="match status" value="1"/>
</dbReference>
<feature type="domain" description="LysM" evidence="5">
    <location>
        <begin position="128"/>
        <end position="174"/>
    </location>
</feature>
<keyword evidence="2" id="KW-0843">Virulence</keyword>
<organism evidence="6 7">
    <name type="scientific">Aspergillus granulosus</name>
    <dbReference type="NCBI Taxonomy" id="176169"/>
    <lineage>
        <taxon>Eukaryota</taxon>
        <taxon>Fungi</taxon>
        <taxon>Dikarya</taxon>
        <taxon>Ascomycota</taxon>
        <taxon>Pezizomycotina</taxon>
        <taxon>Eurotiomycetes</taxon>
        <taxon>Eurotiomycetidae</taxon>
        <taxon>Eurotiales</taxon>
        <taxon>Aspergillaceae</taxon>
        <taxon>Aspergillus</taxon>
        <taxon>Aspergillus subgen. Nidulantes</taxon>
    </lineage>
</organism>
<feature type="domain" description="LysM" evidence="5">
    <location>
        <begin position="208"/>
        <end position="258"/>
    </location>
</feature>
<accession>A0ABR4I1J3</accession>
<sequence length="258" mass="26671">MQLTHVVAVGLAPALVSALSRRAVDCSFSVPASAGDTCETLAGSWGLDVEALQHLNPGITCPGLDTSKTYCVIGTVTDEPGTTLTTTASSRTTTTTTATTTTKSATTTTTTAPSNSPTMPGIVDNCDGFYKVSSGDQCDTIAKAHGITTAQVLSWNSEINESCSNLWLDYYICVHVPGTTTSSSSPEPTEDPSGPTPQLPGIVDNCDGFYQVSSGDSCDSIAQANGISTAQFKQWNTAIDESTALPSVLSLPFPPSSL</sequence>
<evidence type="ECO:0000256" key="4">
    <source>
        <dbReference type="SAM" id="SignalP"/>
    </source>
</evidence>
<dbReference type="PANTHER" id="PTHR34997:SF18">
    <property type="entry name" value="LYSM DOMAIN-CONTAINING PROTEIN"/>
    <property type="match status" value="1"/>
</dbReference>
<feature type="domain" description="LysM" evidence="5">
    <location>
        <begin position="28"/>
        <end position="72"/>
    </location>
</feature>
<evidence type="ECO:0000313" key="6">
    <source>
        <dbReference type="EMBL" id="KAL2821619.1"/>
    </source>
</evidence>
<feature type="compositionally biased region" description="Low complexity" evidence="3">
    <location>
        <begin position="180"/>
        <end position="193"/>
    </location>
</feature>
<dbReference type="InterPro" id="IPR018392">
    <property type="entry name" value="LysM"/>
</dbReference>
<evidence type="ECO:0000259" key="5">
    <source>
        <dbReference type="PROSITE" id="PS51782"/>
    </source>
</evidence>
<dbReference type="SUPFAM" id="SSF54106">
    <property type="entry name" value="LysM domain"/>
    <property type="match status" value="2"/>
</dbReference>
<feature type="region of interest" description="Disordered" evidence="3">
    <location>
        <begin position="83"/>
        <end position="118"/>
    </location>
</feature>
<name>A0ABR4I1J3_9EURO</name>
<dbReference type="Pfam" id="PF01476">
    <property type="entry name" value="LysM"/>
    <property type="match status" value="3"/>
</dbReference>
<comment type="caution">
    <text evidence="6">The sequence shown here is derived from an EMBL/GenBank/DDBJ whole genome shotgun (WGS) entry which is preliminary data.</text>
</comment>
<evidence type="ECO:0000313" key="7">
    <source>
        <dbReference type="Proteomes" id="UP001610334"/>
    </source>
</evidence>
<reference evidence="6 7" key="1">
    <citation type="submission" date="2024-07" db="EMBL/GenBank/DDBJ databases">
        <title>Section-level genome sequencing and comparative genomics of Aspergillus sections Usti and Cavernicolus.</title>
        <authorList>
            <consortium name="Lawrence Berkeley National Laboratory"/>
            <person name="Nybo J.L."/>
            <person name="Vesth T.C."/>
            <person name="Theobald S."/>
            <person name="Frisvad J.C."/>
            <person name="Larsen T.O."/>
            <person name="Kjaerboelling I."/>
            <person name="Rothschild-Mancinelli K."/>
            <person name="Lyhne E.K."/>
            <person name="Kogle M.E."/>
            <person name="Barry K."/>
            <person name="Clum A."/>
            <person name="Na H."/>
            <person name="Ledsgaard L."/>
            <person name="Lin J."/>
            <person name="Lipzen A."/>
            <person name="Kuo A."/>
            <person name="Riley R."/>
            <person name="Mondo S."/>
            <person name="Labutti K."/>
            <person name="Haridas S."/>
            <person name="Pangalinan J."/>
            <person name="Salamov A.A."/>
            <person name="Simmons B.A."/>
            <person name="Magnuson J.K."/>
            <person name="Chen J."/>
            <person name="Drula E."/>
            <person name="Henrissat B."/>
            <person name="Wiebenga A."/>
            <person name="Lubbers R.J."/>
            <person name="Gomes A.C."/>
            <person name="Makela M.R."/>
            <person name="Stajich J."/>
            <person name="Grigoriev I.V."/>
            <person name="Mortensen U.H."/>
            <person name="De Vries R.P."/>
            <person name="Baker S.E."/>
            <person name="Andersen M.R."/>
        </authorList>
    </citation>
    <scope>NUCLEOTIDE SEQUENCE [LARGE SCALE GENOMIC DNA]</scope>
    <source>
        <strain evidence="6 7">CBS 588.65</strain>
    </source>
</reference>
<dbReference type="EMBL" id="JBFXLT010000004">
    <property type="protein sequence ID" value="KAL2821619.1"/>
    <property type="molecule type" value="Genomic_DNA"/>
</dbReference>
<dbReference type="Gene3D" id="3.10.350.10">
    <property type="entry name" value="LysM domain"/>
    <property type="match status" value="3"/>
</dbReference>
<dbReference type="InterPro" id="IPR036779">
    <property type="entry name" value="LysM_dom_sf"/>
</dbReference>
<dbReference type="InterPro" id="IPR052210">
    <property type="entry name" value="LysM1-like"/>
</dbReference>
<protein>
    <recommendedName>
        <fullName evidence="5">LysM domain-containing protein</fullName>
    </recommendedName>
</protein>
<evidence type="ECO:0000256" key="3">
    <source>
        <dbReference type="SAM" id="MobiDB-lite"/>
    </source>
</evidence>